<dbReference type="Proteomes" id="UP000193719">
    <property type="component" value="Unassembled WGS sequence"/>
</dbReference>
<keyword evidence="2" id="KW-1015">Disulfide bond</keyword>
<evidence type="ECO:0000313" key="5">
    <source>
        <dbReference type="EMBL" id="ORX41427.1"/>
    </source>
</evidence>
<feature type="domain" description="Chitin-binding type-1" evidence="4">
    <location>
        <begin position="149"/>
        <end position="192"/>
    </location>
</feature>
<keyword evidence="1 2" id="KW-0147">Chitin-binding</keyword>
<gene>
    <name evidence="5" type="ORF">BCR36DRAFT_268819</name>
</gene>
<organism evidence="5 6">
    <name type="scientific">Piromyces finnis</name>
    <dbReference type="NCBI Taxonomy" id="1754191"/>
    <lineage>
        <taxon>Eukaryota</taxon>
        <taxon>Fungi</taxon>
        <taxon>Fungi incertae sedis</taxon>
        <taxon>Chytridiomycota</taxon>
        <taxon>Chytridiomycota incertae sedis</taxon>
        <taxon>Neocallimastigomycetes</taxon>
        <taxon>Neocallimastigales</taxon>
        <taxon>Neocallimastigaceae</taxon>
        <taxon>Piromyces</taxon>
    </lineage>
</organism>
<dbReference type="STRING" id="1754191.A0A1Y1UUX9"/>
<proteinExistence type="predicted"/>
<reference evidence="5 6" key="2">
    <citation type="submission" date="2016-08" db="EMBL/GenBank/DDBJ databases">
        <title>Pervasive Adenine N6-methylation of Active Genes in Fungi.</title>
        <authorList>
            <consortium name="DOE Joint Genome Institute"/>
            <person name="Mondo S.J."/>
            <person name="Dannebaum R.O."/>
            <person name="Kuo R.C."/>
            <person name="Labutti K."/>
            <person name="Haridas S."/>
            <person name="Kuo A."/>
            <person name="Salamov A."/>
            <person name="Ahrendt S.R."/>
            <person name="Lipzen A."/>
            <person name="Sullivan W."/>
            <person name="Andreopoulos W.B."/>
            <person name="Clum A."/>
            <person name="Lindquist E."/>
            <person name="Daum C."/>
            <person name="Ramamoorthy G.K."/>
            <person name="Gryganskyi A."/>
            <person name="Culley D."/>
            <person name="Magnuson J.K."/>
            <person name="James T.Y."/>
            <person name="O'Malley M.A."/>
            <person name="Stajich J.E."/>
            <person name="Spatafora J.W."/>
            <person name="Visel A."/>
            <person name="Grigoriev I.V."/>
        </authorList>
    </citation>
    <scope>NUCLEOTIDE SEQUENCE [LARGE SCALE GENOMIC DNA]</scope>
    <source>
        <strain evidence="6">finn</strain>
    </source>
</reference>
<feature type="non-terminal residue" evidence="5">
    <location>
        <position position="192"/>
    </location>
</feature>
<dbReference type="Gene3D" id="3.30.60.10">
    <property type="entry name" value="Endochitinase-like"/>
    <property type="match status" value="1"/>
</dbReference>
<sequence length="192" mass="21446">INILSLLLITMVTSNGSFDSDIFDKLKNEMDNSNVFDKLQNEMDNSNVFDKLQNEMDNSDIFEKLQNEMNNSEVFDKLKNEINSNNAFNANSETTTKSNSSINSNTNKIVTYSNTFTVPEKTYIVGTKTFYAKDVTTQKNPSTPTILSNDKCGSLSDGIYKCKNNKCCSKYGYCGTTDAYCGKGCKPNYGKC</sequence>
<dbReference type="SUPFAM" id="SSF57016">
    <property type="entry name" value="Plant lectins/antimicrobial peptides"/>
    <property type="match status" value="1"/>
</dbReference>
<comment type="caution">
    <text evidence="5">The sequence shown here is derived from an EMBL/GenBank/DDBJ whole genome shotgun (WGS) entry which is preliminary data.</text>
</comment>
<evidence type="ECO:0000256" key="2">
    <source>
        <dbReference type="PROSITE-ProRule" id="PRU00261"/>
    </source>
</evidence>
<feature type="disulfide bond" evidence="2">
    <location>
        <begin position="162"/>
        <end position="174"/>
    </location>
</feature>
<dbReference type="EMBL" id="MCFH01000089">
    <property type="protein sequence ID" value="ORX41427.1"/>
    <property type="molecule type" value="Genomic_DNA"/>
</dbReference>
<dbReference type="InterPro" id="IPR001002">
    <property type="entry name" value="Chitin-bd_1"/>
</dbReference>
<keyword evidence="6" id="KW-1185">Reference proteome</keyword>
<feature type="signal peptide" evidence="3">
    <location>
        <begin position="1"/>
        <end position="16"/>
    </location>
</feature>
<keyword evidence="3" id="KW-0732">Signal</keyword>
<evidence type="ECO:0000256" key="1">
    <source>
        <dbReference type="ARBA" id="ARBA00022669"/>
    </source>
</evidence>
<feature type="disulfide bond" evidence="2">
    <location>
        <begin position="167"/>
        <end position="181"/>
    </location>
</feature>
<feature type="non-terminal residue" evidence="5">
    <location>
        <position position="1"/>
    </location>
</feature>
<dbReference type="OrthoDB" id="10447573at2759"/>
<evidence type="ECO:0000259" key="4">
    <source>
        <dbReference type="PROSITE" id="PS50941"/>
    </source>
</evidence>
<accession>A0A1Y1UUX9</accession>
<evidence type="ECO:0000256" key="3">
    <source>
        <dbReference type="SAM" id="SignalP"/>
    </source>
</evidence>
<name>A0A1Y1UUX9_9FUNG</name>
<dbReference type="Pfam" id="PF00187">
    <property type="entry name" value="Chitin_bind_1"/>
    <property type="match status" value="1"/>
</dbReference>
<dbReference type="PROSITE" id="PS50941">
    <property type="entry name" value="CHIT_BIND_I_2"/>
    <property type="match status" value="1"/>
</dbReference>
<dbReference type="InterPro" id="IPR018371">
    <property type="entry name" value="Chitin-binding_1_CS"/>
</dbReference>
<protein>
    <recommendedName>
        <fullName evidence="4">Chitin-binding type-1 domain-containing protein</fullName>
    </recommendedName>
</protein>
<dbReference type="InterPro" id="IPR036861">
    <property type="entry name" value="Endochitinase-like_sf"/>
</dbReference>
<dbReference type="PROSITE" id="PS00026">
    <property type="entry name" value="CHIT_BIND_I_1"/>
    <property type="match status" value="1"/>
</dbReference>
<dbReference type="SMART" id="SM00270">
    <property type="entry name" value="ChtBD1"/>
    <property type="match status" value="1"/>
</dbReference>
<feature type="chain" id="PRO_5013231487" description="Chitin-binding type-1 domain-containing protein" evidence="3">
    <location>
        <begin position="17"/>
        <end position="192"/>
    </location>
</feature>
<dbReference type="AlphaFoldDB" id="A0A1Y1UUX9"/>
<dbReference type="CDD" id="cd00035">
    <property type="entry name" value="ChtBD1"/>
    <property type="match status" value="1"/>
</dbReference>
<dbReference type="GO" id="GO:0008061">
    <property type="term" value="F:chitin binding"/>
    <property type="evidence" value="ECO:0007669"/>
    <property type="project" value="UniProtKB-UniRule"/>
</dbReference>
<reference evidence="5 6" key="1">
    <citation type="submission" date="2016-08" db="EMBL/GenBank/DDBJ databases">
        <title>Genomes of anaerobic fungi encode conserved fungal cellulosomes for biomass hydrolysis.</title>
        <authorList>
            <consortium name="DOE Joint Genome Institute"/>
            <person name="Haitjema C.H."/>
            <person name="Gilmore S.P."/>
            <person name="Henske J.K."/>
            <person name="Solomon K.V."/>
            <person name="De Groot R."/>
            <person name="Kuo A."/>
            <person name="Mondo S.J."/>
            <person name="Salamov A.A."/>
            <person name="Labutti K."/>
            <person name="Zhao Z."/>
            <person name="Chiniquy J."/>
            <person name="Barry K."/>
            <person name="Brewer H.M."/>
            <person name="Purvine S.O."/>
            <person name="Wright A.T."/>
            <person name="Boxma B."/>
            <person name="Van Alen T."/>
            <person name="Hackstein J.H."/>
            <person name="Baker S.E."/>
            <person name="Grigoriev I.V."/>
            <person name="O'Malley M.A."/>
        </authorList>
    </citation>
    <scope>NUCLEOTIDE SEQUENCE [LARGE SCALE GENOMIC DNA]</scope>
    <source>
        <strain evidence="6">finn</strain>
    </source>
</reference>
<comment type="caution">
    <text evidence="2">Lacks conserved residue(s) required for the propagation of feature annotation.</text>
</comment>
<evidence type="ECO:0000313" key="6">
    <source>
        <dbReference type="Proteomes" id="UP000193719"/>
    </source>
</evidence>